<proteinExistence type="predicted"/>
<reference evidence="1 2" key="1">
    <citation type="submission" date="2022-12" db="EMBL/GenBank/DDBJ databases">
        <title>Chromosome-scale assembly of the Ensete ventricosum genome.</title>
        <authorList>
            <person name="Dussert Y."/>
            <person name="Stocks J."/>
            <person name="Wendawek A."/>
            <person name="Woldeyes F."/>
            <person name="Nichols R.A."/>
            <person name="Borrell J.S."/>
        </authorList>
    </citation>
    <scope>NUCLEOTIDE SEQUENCE [LARGE SCALE GENOMIC DNA]</scope>
    <source>
        <strain evidence="2">cv. Maze</strain>
        <tissue evidence="1">Seeds</tissue>
    </source>
</reference>
<comment type="caution">
    <text evidence="1">The sequence shown here is derived from an EMBL/GenBank/DDBJ whole genome shotgun (WGS) entry which is preliminary data.</text>
</comment>
<keyword evidence="2" id="KW-1185">Reference proteome</keyword>
<gene>
    <name evidence="1" type="ORF">OPV22_024512</name>
</gene>
<dbReference type="Proteomes" id="UP001222027">
    <property type="component" value="Unassembled WGS sequence"/>
</dbReference>
<dbReference type="EMBL" id="JAQQAF010000007">
    <property type="protein sequence ID" value="KAJ8470169.1"/>
    <property type="molecule type" value="Genomic_DNA"/>
</dbReference>
<dbReference type="AlphaFoldDB" id="A0AAV8QA79"/>
<evidence type="ECO:0000313" key="2">
    <source>
        <dbReference type="Proteomes" id="UP001222027"/>
    </source>
</evidence>
<name>A0AAV8QA79_ENSVE</name>
<accession>A0AAV8QA79</accession>
<organism evidence="1 2">
    <name type="scientific">Ensete ventricosum</name>
    <name type="common">Abyssinian banana</name>
    <name type="synonym">Musa ensete</name>
    <dbReference type="NCBI Taxonomy" id="4639"/>
    <lineage>
        <taxon>Eukaryota</taxon>
        <taxon>Viridiplantae</taxon>
        <taxon>Streptophyta</taxon>
        <taxon>Embryophyta</taxon>
        <taxon>Tracheophyta</taxon>
        <taxon>Spermatophyta</taxon>
        <taxon>Magnoliopsida</taxon>
        <taxon>Liliopsida</taxon>
        <taxon>Zingiberales</taxon>
        <taxon>Musaceae</taxon>
        <taxon>Ensete</taxon>
    </lineage>
</organism>
<protein>
    <submittedName>
        <fullName evidence="1">Uncharacterized protein</fullName>
    </submittedName>
</protein>
<sequence>MTRGDDDGNIRVTKIQRNHLKFRSNNVDSRFIREKRAEEEARRGDEFRDRVAVRDPETVEYKKSTIRKYITGMLQKKTKLMKEGNVNVLASEQSWKEVCLFLTFLQVLQTSSKWFVGRNYLDLLRILGLFLTEWRCTKRVILLLIKLIVITWKNVPPSDMAAPIHDRFKAPNGLYHRPGHGSWSISHRLVVYLGVTLEVVFYGTEAWLKT</sequence>
<evidence type="ECO:0000313" key="1">
    <source>
        <dbReference type="EMBL" id="KAJ8470169.1"/>
    </source>
</evidence>